<organism evidence="3 4">
    <name type="scientific">Diatraea saccharalis</name>
    <name type="common">sugarcane borer</name>
    <dbReference type="NCBI Taxonomy" id="40085"/>
    <lineage>
        <taxon>Eukaryota</taxon>
        <taxon>Metazoa</taxon>
        <taxon>Ecdysozoa</taxon>
        <taxon>Arthropoda</taxon>
        <taxon>Hexapoda</taxon>
        <taxon>Insecta</taxon>
        <taxon>Pterygota</taxon>
        <taxon>Neoptera</taxon>
        <taxon>Endopterygota</taxon>
        <taxon>Lepidoptera</taxon>
        <taxon>Glossata</taxon>
        <taxon>Ditrysia</taxon>
        <taxon>Pyraloidea</taxon>
        <taxon>Crambidae</taxon>
        <taxon>Crambinae</taxon>
        <taxon>Diatraea</taxon>
    </lineage>
</organism>
<protein>
    <submittedName>
        <fullName evidence="3">Uncharacterized protein</fullName>
    </submittedName>
</protein>
<dbReference type="OrthoDB" id="7337441at2759"/>
<evidence type="ECO:0000313" key="4">
    <source>
        <dbReference type="Proteomes" id="UP001153714"/>
    </source>
</evidence>
<gene>
    <name evidence="3" type="ORF">DIATSA_LOCUS7948</name>
</gene>
<feature type="region of interest" description="Disordered" evidence="2">
    <location>
        <begin position="1"/>
        <end position="26"/>
    </location>
</feature>
<feature type="compositionally biased region" description="Low complexity" evidence="2">
    <location>
        <begin position="1"/>
        <end position="16"/>
    </location>
</feature>
<proteinExistence type="predicted"/>
<evidence type="ECO:0000256" key="2">
    <source>
        <dbReference type="SAM" id="MobiDB-lite"/>
    </source>
</evidence>
<evidence type="ECO:0000256" key="1">
    <source>
        <dbReference type="SAM" id="Coils"/>
    </source>
</evidence>
<reference evidence="3" key="1">
    <citation type="submission" date="2021-12" db="EMBL/GenBank/DDBJ databases">
        <authorList>
            <person name="King R."/>
        </authorList>
    </citation>
    <scope>NUCLEOTIDE SEQUENCE</scope>
</reference>
<accession>A0A9N9R6B9</accession>
<reference evidence="3" key="2">
    <citation type="submission" date="2022-10" db="EMBL/GenBank/DDBJ databases">
        <authorList>
            <consortium name="ENA_rothamsted_submissions"/>
            <consortium name="culmorum"/>
            <person name="King R."/>
        </authorList>
    </citation>
    <scope>NUCLEOTIDE SEQUENCE</scope>
</reference>
<dbReference type="EMBL" id="OU893352">
    <property type="protein sequence ID" value="CAG9790279.1"/>
    <property type="molecule type" value="Genomic_DNA"/>
</dbReference>
<evidence type="ECO:0000313" key="3">
    <source>
        <dbReference type="EMBL" id="CAG9790279.1"/>
    </source>
</evidence>
<name>A0A9N9R6B9_9NEOP</name>
<dbReference type="AlphaFoldDB" id="A0A9N9R6B9"/>
<sequence>MPLQRSPSYSSSPAGSRVQSEPDIPLKVGQDIDNSFVCVRNKRLRTESPEDNDRFSDFKNEIKSLLTSWKSEQDSILTSWKSDQDSMLKKLTSDVGEVKLTCSNIQKCNQELEKSLEFVSKQFEDMRTRTKKLEKDKKENQACILSLEAKIQELQRMSRSAAVEVRNIPQKDRESTADLTRIMSGIGKALNLSLQPGDLRDMYRGPGKPGTNRNIVVEFNGVQMKYDLLTSVRNFNRSRKPEDKLNTQLIGLTSGRTPIYIDEHLSAYYFYLC</sequence>
<dbReference type="Proteomes" id="UP001153714">
    <property type="component" value="Chromosome 21"/>
</dbReference>
<feature type="coiled-coil region" evidence="1">
    <location>
        <begin position="109"/>
        <end position="164"/>
    </location>
</feature>
<keyword evidence="1" id="KW-0175">Coiled coil</keyword>
<keyword evidence="4" id="KW-1185">Reference proteome</keyword>